<feature type="transmembrane region" description="Helical" evidence="7">
    <location>
        <begin position="280"/>
        <end position="308"/>
    </location>
</feature>
<dbReference type="Pfam" id="PF12704">
    <property type="entry name" value="MacB_PCD"/>
    <property type="match status" value="1"/>
</dbReference>
<dbReference type="GO" id="GO:0005886">
    <property type="term" value="C:plasma membrane"/>
    <property type="evidence" value="ECO:0007669"/>
    <property type="project" value="UniProtKB-SubCell"/>
</dbReference>
<name>A0A0S3K827_9ENTE</name>
<comment type="subcellular location">
    <subcellularLocation>
        <location evidence="1">Cell membrane</location>
        <topology evidence="1">Multi-pass membrane protein</topology>
    </subcellularLocation>
</comment>
<evidence type="ECO:0000313" key="11">
    <source>
        <dbReference type="EMBL" id="OJG93349.1"/>
    </source>
</evidence>
<organism evidence="11 13">
    <name type="scientific">Enterococcus silesiacus</name>
    <dbReference type="NCBI Taxonomy" id="332949"/>
    <lineage>
        <taxon>Bacteria</taxon>
        <taxon>Bacillati</taxon>
        <taxon>Bacillota</taxon>
        <taxon>Bacilli</taxon>
        <taxon>Lactobacillales</taxon>
        <taxon>Enterococcaceae</taxon>
        <taxon>Enterococcus</taxon>
    </lineage>
</organism>
<evidence type="ECO:0000313" key="10">
    <source>
        <dbReference type="EMBL" id="ALS00357.1"/>
    </source>
</evidence>
<keyword evidence="5 7" id="KW-0472">Membrane</keyword>
<keyword evidence="3 7" id="KW-0812">Transmembrane</keyword>
<feature type="transmembrane region" description="Helical" evidence="7">
    <location>
        <begin position="21"/>
        <end position="42"/>
    </location>
</feature>
<dbReference type="Proteomes" id="UP000183039">
    <property type="component" value="Unassembled WGS sequence"/>
</dbReference>
<dbReference type="AlphaFoldDB" id="A0A0S3K827"/>
<dbReference type="KEGG" id="ess:ATZ33_02870"/>
<keyword evidence="2" id="KW-1003">Cell membrane</keyword>
<keyword evidence="4 7" id="KW-1133">Transmembrane helix</keyword>
<evidence type="ECO:0000256" key="6">
    <source>
        <dbReference type="ARBA" id="ARBA00038076"/>
    </source>
</evidence>
<evidence type="ECO:0000259" key="8">
    <source>
        <dbReference type="Pfam" id="PF02687"/>
    </source>
</evidence>
<dbReference type="EMBL" id="CP013614">
    <property type="protein sequence ID" value="ALS00357.1"/>
    <property type="molecule type" value="Genomic_DNA"/>
</dbReference>
<evidence type="ECO:0000259" key="9">
    <source>
        <dbReference type="Pfam" id="PF12704"/>
    </source>
</evidence>
<evidence type="ECO:0000256" key="2">
    <source>
        <dbReference type="ARBA" id="ARBA00022475"/>
    </source>
</evidence>
<reference evidence="11 13" key="1">
    <citation type="submission" date="2014-12" db="EMBL/GenBank/DDBJ databases">
        <title>Draft genome sequences of 29 type strains of Enterococci.</title>
        <authorList>
            <person name="Zhong Z."/>
            <person name="Sun Z."/>
            <person name="Liu W."/>
            <person name="Zhang W."/>
            <person name="Zhang H."/>
        </authorList>
    </citation>
    <scope>NUCLEOTIDE SEQUENCE [LARGE SCALE GENOMIC DNA]</scope>
    <source>
        <strain evidence="11 13">DSM 22801</strain>
    </source>
</reference>
<comment type="similarity">
    <text evidence="6">Belongs to the ABC-4 integral membrane protein family.</text>
</comment>
<reference evidence="10 12" key="2">
    <citation type="submission" date="2015-12" db="EMBL/GenBank/DDBJ databases">
        <authorList>
            <person name="Lauer A."/>
            <person name="Humrighouse B."/>
            <person name="Loparev V."/>
            <person name="Shewmaker P.L."/>
            <person name="Whitney A.M."/>
            <person name="McLaughlin R.W."/>
        </authorList>
    </citation>
    <scope>NUCLEOTIDE SEQUENCE [LARGE SCALE GENOMIC DNA]</scope>
    <source>
        <strain evidence="10 12">LMG 23085</strain>
    </source>
</reference>
<dbReference type="PANTHER" id="PTHR30572">
    <property type="entry name" value="MEMBRANE COMPONENT OF TRANSPORTER-RELATED"/>
    <property type="match status" value="1"/>
</dbReference>
<feature type="transmembrane region" description="Helical" evidence="7">
    <location>
        <begin position="329"/>
        <end position="362"/>
    </location>
</feature>
<feature type="domain" description="ABC3 transporter permease C-terminal" evidence="8">
    <location>
        <begin position="287"/>
        <end position="400"/>
    </location>
</feature>
<evidence type="ECO:0000313" key="13">
    <source>
        <dbReference type="Proteomes" id="UP000183039"/>
    </source>
</evidence>
<evidence type="ECO:0000256" key="3">
    <source>
        <dbReference type="ARBA" id="ARBA00022692"/>
    </source>
</evidence>
<dbReference type="RefSeq" id="WP_071876423.1">
    <property type="nucleotide sequence ID" value="NZ_JXLC01000002.1"/>
</dbReference>
<dbReference type="InterPro" id="IPR003838">
    <property type="entry name" value="ABC3_permease_C"/>
</dbReference>
<gene>
    <name evidence="10" type="ORF">ATZ33_02870</name>
    <name evidence="11" type="ORF">RV15_GL001381</name>
</gene>
<dbReference type="InterPro" id="IPR025857">
    <property type="entry name" value="MacB_PCD"/>
</dbReference>
<evidence type="ECO:0000313" key="12">
    <source>
        <dbReference type="Proteomes" id="UP000065511"/>
    </source>
</evidence>
<accession>A0A0S3K827</accession>
<dbReference type="OrthoDB" id="9770036at2"/>
<dbReference type="PANTHER" id="PTHR30572:SF4">
    <property type="entry name" value="ABC TRANSPORTER PERMEASE YTRF"/>
    <property type="match status" value="1"/>
</dbReference>
<keyword evidence="12" id="KW-1185">Reference proteome</keyword>
<protein>
    <submittedName>
        <fullName evidence="10">ABC transporter permease</fullName>
    </submittedName>
</protein>
<dbReference type="Pfam" id="PF02687">
    <property type="entry name" value="FtsX"/>
    <property type="match status" value="1"/>
</dbReference>
<dbReference type="Proteomes" id="UP000065511">
    <property type="component" value="Chromosome"/>
</dbReference>
<feature type="domain" description="MacB-like periplasmic core" evidence="9">
    <location>
        <begin position="21"/>
        <end position="248"/>
    </location>
</feature>
<proteinExistence type="inferred from homology"/>
<dbReference type="InterPro" id="IPR050250">
    <property type="entry name" value="Macrolide_Exporter_MacB"/>
</dbReference>
<feature type="transmembrane region" description="Helical" evidence="7">
    <location>
        <begin position="368"/>
        <end position="390"/>
    </location>
</feature>
<sequence>MGIIESFKMAIDSILANKMRSFLTMLGIIIGIAAVIAILAVGNGATSQITGTFSDLGASTISVSTNRDATESQKITSKDIKALKDGIPQIDHVSPAVSIQAVGAENDKSKATLIMAGTPDLQYTNQTMDKEIIYGRYFNTTEYSEGSKVAVISADTARYFFNGRENVVGEKINLRGQKGQISPRIIGVTKSTVEKMVGSFDEEEMMGYISIPLTTANNLNPDATKITSLTVIAKSKDDIDAVSKQIVNILSVRHNAVGDKVYTATNFLQALDQVNNVLGLFINFIAAVAAIALLVGGIGVMNIMLVSVTERTREIGTRKALGATDSNILFQFLTESVILCLIGGLIGLTLGAILAVTVASALDITAQFTLTSIVAVLVFSSAIGIFFGVYPARKAAKLDPIEALRYE</sequence>
<dbReference type="GO" id="GO:0022857">
    <property type="term" value="F:transmembrane transporter activity"/>
    <property type="evidence" value="ECO:0007669"/>
    <property type="project" value="TreeGrafter"/>
</dbReference>
<evidence type="ECO:0000256" key="7">
    <source>
        <dbReference type="SAM" id="Phobius"/>
    </source>
</evidence>
<evidence type="ECO:0000256" key="5">
    <source>
        <dbReference type="ARBA" id="ARBA00023136"/>
    </source>
</evidence>
<dbReference type="EMBL" id="JXLC01000002">
    <property type="protein sequence ID" value="OJG93349.1"/>
    <property type="molecule type" value="Genomic_DNA"/>
</dbReference>
<evidence type="ECO:0000256" key="1">
    <source>
        <dbReference type="ARBA" id="ARBA00004651"/>
    </source>
</evidence>
<evidence type="ECO:0000256" key="4">
    <source>
        <dbReference type="ARBA" id="ARBA00022989"/>
    </source>
</evidence>